<protein>
    <submittedName>
        <fullName evidence="3">Class B sortase</fullName>
    </submittedName>
</protein>
<dbReference type="CDD" id="cd05826">
    <property type="entry name" value="Sortase_B"/>
    <property type="match status" value="1"/>
</dbReference>
<dbReference type="SUPFAM" id="SSF63817">
    <property type="entry name" value="Sortase"/>
    <property type="match status" value="1"/>
</dbReference>
<dbReference type="Proteomes" id="UP000429958">
    <property type="component" value="Unassembled WGS sequence"/>
</dbReference>
<keyword evidence="4" id="KW-1185">Reference proteome</keyword>
<dbReference type="Gene3D" id="2.40.260.10">
    <property type="entry name" value="Sortase"/>
    <property type="match status" value="1"/>
</dbReference>
<feature type="transmembrane region" description="Helical" evidence="2">
    <location>
        <begin position="12"/>
        <end position="33"/>
    </location>
</feature>
<keyword evidence="2" id="KW-1133">Transmembrane helix</keyword>
<organism evidence="3 4">
    <name type="scientific">Clostridium porci</name>
    <dbReference type="NCBI Taxonomy" id="2605778"/>
    <lineage>
        <taxon>Bacteria</taxon>
        <taxon>Bacillati</taxon>
        <taxon>Bacillota</taxon>
        <taxon>Clostridia</taxon>
        <taxon>Eubacteriales</taxon>
        <taxon>Clostridiaceae</taxon>
        <taxon>Clostridium</taxon>
    </lineage>
</organism>
<evidence type="ECO:0000313" key="4">
    <source>
        <dbReference type="Proteomes" id="UP000429958"/>
    </source>
</evidence>
<feature type="compositionally biased region" description="Polar residues" evidence="1">
    <location>
        <begin position="51"/>
        <end position="65"/>
    </location>
</feature>
<gene>
    <name evidence="3" type="ORF">FYJ39_16355</name>
</gene>
<keyword evidence="2" id="KW-0472">Membrane</keyword>
<dbReference type="InterPro" id="IPR009835">
    <property type="entry name" value="SrtB"/>
</dbReference>
<dbReference type="GO" id="GO:0016787">
    <property type="term" value="F:hydrolase activity"/>
    <property type="evidence" value="ECO:0007669"/>
    <property type="project" value="UniProtKB-KW"/>
</dbReference>
<reference evidence="3 4" key="1">
    <citation type="submission" date="2019-08" db="EMBL/GenBank/DDBJ databases">
        <title>In-depth cultivation of the pig gut microbiome towards novel bacterial diversity and tailored functional studies.</title>
        <authorList>
            <person name="Wylensek D."/>
            <person name="Hitch T.C.A."/>
            <person name="Clavel T."/>
        </authorList>
    </citation>
    <scope>NUCLEOTIDE SEQUENCE [LARGE SCALE GENOMIC DNA]</scope>
    <source>
        <strain evidence="3 4">WCA-389-WT-23D1</strain>
    </source>
</reference>
<dbReference type="InterPro" id="IPR023365">
    <property type="entry name" value="Sortase_dom-sf"/>
</dbReference>
<name>A0A7X2TDH4_9CLOT</name>
<evidence type="ECO:0000256" key="1">
    <source>
        <dbReference type="SAM" id="MobiDB-lite"/>
    </source>
</evidence>
<accession>A0A7X2TDH4</accession>
<feature type="region of interest" description="Disordered" evidence="1">
    <location>
        <begin position="51"/>
        <end position="86"/>
    </location>
</feature>
<evidence type="ECO:0000256" key="2">
    <source>
        <dbReference type="SAM" id="Phobius"/>
    </source>
</evidence>
<keyword evidence="2" id="KW-0812">Transmembrane</keyword>
<comment type="caution">
    <text evidence="3">The sequence shown here is derived from an EMBL/GenBank/DDBJ whole genome shotgun (WGS) entry which is preliminary data.</text>
</comment>
<evidence type="ECO:0000313" key="3">
    <source>
        <dbReference type="EMBL" id="MSS38064.1"/>
    </source>
</evidence>
<feature type="compositionally biased region" description="Low complexity" evidence="1">
    <location>
        <begin position="75"/>
        <end position="86"/>
    </location>
</feature>
<dbReference type="EMBL" id="VUMD01000017">
    <property type="protein sequence ID" value="MSS38064.1"/>
    <property type="molecule type" value="Genomic_DNA"/>
</dbReference>
<proteinExistence type="predicted"/>
<sequence length="263" mass="29216">MEVRNMKSVRGILIMVLLIICVISGFISISSIVSKKQDEAAYESLCESVTASSEPVTTESEPLTEQSEEIAVKPTESSAEETTSAASSVPAGVINLMKQNANVVGWIKIDNTKIDYPIVQHKEDNEYFLHRDINGKKNSAGSIYLDSNHQIDGDGLHVVYGHHMKNGSMFKDIVKFRDAAYMKQHQNITIWTGEREISLKPVYCYAGAADGSYRNNFDSPEELQAFLKEKTGETISSDNVFVFITCSYGSADERTYLICEEEG</sequence>
<dbReference type="AlphaFoldDB" id="A0A7X2TDH4"/>